<accession>A0ABX4YFG8</accession>
<dbReference type="InterPro" id="IPR011991">
    <property type="entry name" value="ArsR-like_HTH"/>
</dbReference>
<dbReference type="SMART" id="SM00418">
    <property type="entry name" value="HTH_ARSR"/>
    <property type="match status" value="1"/>
</dbReference>
<dbReference type="Gene3D" id="1.10.10.10">
    <property type="entry name" value="Winged helix-like DNA-binding domain superfamily/Winged helix DNA-binding domain"/>
    <property type="match status" value="1"/>
</dbReference>
<dbReference type="PROSITE" id="PS50987">
    <property type="entry name" value="HTH_ARSR_2"/>
    <property type="match status" value="1"/>
</dbReference>
<dbReference type="PRINTS" id="PR00778">
    <property type="entry name" value="HTHARSR"/>
</dbReference>
<dbReference type="RefSeq" id="WP_010410982.1">
    <property type="nucleotide sequence ID" value="NZ_MCRM02000022.1"/>
</dbReference>
<dbReference type="PANTHER" id="PTHR38600:SF1">
    <property type="entry name" value="TRANSCRIPTIONAL REGULATORY PROTEIN"/>
    <property type="match status" value="1"/>
</dbReference>
<organism evidence="2 3">
    <name type="scientific">Leptospira inadai serovar Lyme</name>
    <dbReference type="NCBI Taxonomy" id="293084"/>
    <lineage>
        <taxon>Bacteria</taxon>
        <taxon>Pseudomonadati</taxon>
        <taxon>Spirochaetota</taxon>
        <taxon>Spirochaetia</taxon>
        <taxon>Leptospirales</taxon>
        <taxon>Leptospiraceae</taxon>
        <taxon>Leptospira</taxon>
    </lineage>
</organism>
<dbReference type="EMBL" id="MCRM02000022">
    <property type="protein sequence ID" value="PNV73613.1"/>
    <property type="molecule type" value="Genomic_DNA"/>
</dbReference>
<evidence type="ECO:0000313" key="2">
    <source>
        <dbReference type="EMBL" id="PNV73613.1"/>
    </source>
</evidence>
<evidence type="ECO:0000259" key="1">
    <source>
        <dbReference type="PROSITE" id="PS50987"/>
    </source>
</evidence>
<gene>
    <name evidence="2" type="ORF">BES34_017070</name>
</gene>
<dbReference type="NCBIfam" id="NF033788">
    <property type="entry name" value="HTH_metalloreg"/>
    <property type="match status" value="1"/>
</dbReference>
<comment type="caution">
    <text evidence="2">The sequence shown here is derived from an EMBL/GenBank/DDBJ whole genome shotgun (WGS) entry which is preliminary data.</text>
</comment>
<keyword evidence="3" id="KW-1185">Reference proteome</keyword>
<reference evidence="2" key="1">
    <citation type="submission" date="2018-01" db="EMBL/GenBank/DDBJ databases">
        <title>Genomic characterization of Leptospira inadai serogroup Lyme isolated from captured rat in Brazil and comparative analysis with human reference strain.</title>
        <authorList>
            <person name="Moreno L.Z."/>
            <person name="Loureiro A.P."/>
            <person name="Miraglia F."/>
            <person name="Kremer F.S."/>
            <person name="Eslabao M.R."/>
            <person name="Dellagostin O.A."/>
            <person name="Lilenbaum W."/>
            <person name="Moreno A.M."/>
        </authorList>
    </citation>
    <scope>NUCLEOTIDE SEQUENCE [LARGE SCALE GENOMIC DNA]</scope>
    <source>
        <strain evidence="2">M34/99</strain>
    </source>
</reference>
<dbReference type="Proteomes" id="UP000094669">
    <property type="component" value="Unassembled WGS sequence"/>
</dbReference>
<dbReference type="InterPro" id="IPR036390">
    <property type="entry name" value="WH_DNA-bd_sf"/>
</dbReference>
<dbReference type="CDD" id="cd00090">
    <property type="entry name" value="HTH_ARSR"/>
    <property type="match status" value="1"/>
</dbReference>
<sequence>MRRDVFQAIADPTRREIIRLLSVKPLTLNGVTANFQISRPSISKHIKILRECGLIVIKQKGRERYCEAKLKKLKEVHDWAEFYRGFWDKKLLSLKNYLEGKE</sequence>
<dbReference type="PANTHER" id="PTHR38600">
    <property type="entry name" value="TRANSCRIPTIONAL REGULATORY PROTEIN"/>
    <property type="match status" value="1"/>
</dbReference>
<proteinExistence type="predicted"/>
<dbReference type="Pfam" id="PF01022">
    <property type="entry name" value="HTH_5"/>
    <property type="match status" value="1"/>
</dbReference>
<dbReference type="InterPro" id="IPR001845">
    <property type="entry name" value="HTH_ArsR_DNA-bd_dom"/>
</dbReference>
<protein>
    <submittedName>
        <fullName evidence="2">Transcriptional regulator</fullName>
    </submittedName>
</protein>
<dbReference type="SUPFAM" id="SSF46785">
    <property type="entry name" value="Winged helix' DNA-binding domain"/>
    <property type="match status" value="1"/>
</dbReference>
<name>A0ABX4YFG8_9LEPT</name>
<dbReference type="InterPro" id="IPR036388">
    <property type="entry name" value="WH-like_DNA-bd_sf"/>
</dbReference>
<evidence type="ECO:0000313" key="3">
    <source>
        <dbReference type="Proteomes" id="UP000094669"/>
    </source>
</evidence>
<feature type="domain" description="HTH arsR-type" evidence="1">
    <location>
        <begin position="1"/>
        <end position="88"/>
    </location>
</feature>